<sequence precursor="true">MPRLLLLIVCLFPAAAAAQNADRPFVHPGMLHTAADLDRVRARIEAGEEPWLSGWRALVDSPLAQLDYRPRPLERVVRGGQGQNFVLLARDVHAAYQLALRWRLSGDDAYADKAAEVINAWTGELREITGNSDRFLAAGIYGYQFANAAELLRGYPGWSGEDLRRCQRVILEVFYPMNHDFLVNHNDAAITNYWANWDLCNMAAVMSIGVLCDRRDLYDEALNYFHRGHGNGAMDKAVYFRHPGNLGQWQEAGRDQGHTTLGISLMGPLCETAWNQGDDLYSYDNHRLLAGAEYVARYNLGEEVPYQFYAWGIGQRGDYREQPEISAAGRGALRPGFELVLNHYTNRLGVAAPYSERYAARLRPERGGGGHASTYDQVGFGTLTATREPEVDQPRPSGLTARRHAGQVVLSWWGAAGANEHRVLRASSEGGPYEELARYNPFTSTHTDANPPAGECWYAVAAVAGGKVRSRSQPVRFVSAPRLVSPGSADSGWLQPADGAKLSPAGVLTLDGERGHAALPPGVVSGLSDFTFAVWVRLDEARPWSRVFDFGDDRGRYLFLTPRSDQGGARFAVASNYRYNEQRIDSAAPLPVGRWTHVAVTLSGRTGTLYVDGQPVGQNEGVDYPPHQLGRTPENWIGRSRFPSDPPLAGQVQGLQVYDGALTDGQVAKLAERPPQAP</sequence>
<dbReference type="GO" id="GO:0042597">
    <property type="term" value="C:periplasmic space"/>
    <property type="evidence" value="ECO:0007669"/>
    <property type="project" value="InterPro"/>
</dbReference>
<evidence type="ECO:0000256" key="3">
    <source>
        <dbReference type="ARBA" id="ARBA00023239"/>
    </source>
</evidence>
<dbReference type="InterPro" id="IPR008397">
    <property type="entry name" value="Alginate_lyase_dom"/>
</dbReference>
<evidence type="ECO:0000259" key="5">
    <source>
        <dbReference type="SMART" id="SM00560"/>
    </source>
</evidence>
<keyword evidence="7" id="KW-1185">Reference proteome</keyword>
<organism evidence="6 7">
    <name type="scientific">Posidoniimonas corsicana</name>
    <dbReference type="NCBI Taxonomy" id="1938618"/>
    <lineage>
        <taxon>Bacteria</taxon>
        <taxon>Pseudomonadati</taxon>
        <taxon>Planctomycetota</taxon>
        <taxon>Planctomycetia</taxon>
        <taxon>Pirellulales</taxon>
        <taxon>Lacipirellulaceae</taxon>
        <taxon>Posidoniimonas</taxon>
    </lineage>
</organism>
<protein>
    <submittedName>
        <fullName evidence="6">Alginate lyase</fullName>
    </submittedName>
</protein>
<dbReference type="SMART" id="SM00560">
    <property type="entry name" value="LamGL"/>
    <property type="match status" value="1"/>
</dbReference>
<comment type="caution">
    <text evidence="6">The sequence shown here is derived from an EMBL/GenBank/DDBJ whole genome shotgun (WGS) entry which is preliminary data.</text>
</comment>
<dbReference type="Gene3D" id="2.60.120.200">
    <property type="match status" value="1"/>
</dbReference>
<proteinExistence type="predicted"/>
<gene>
    <name evidence="6" type="ORF">KOR34_27780</name>
</gene>
<evidence type="ECO:0000256" key="1">
    <source>
        <dbReference type="ARBA" id="ARBA00022729"/>
    </source>
</evidence>
<dbReference type="GO" id="GO:0016829">
    <property type="term" value="F:lyase activity"/>
    <property type="evidence" value="ECO:0007669"/>
    <property type="project" value="UniProtKB-KW"/>
</dbReference>
<dbReference type="SUPFAM" id="SSF49899">
    <property type="entry name" value="Concanavalin A-like lectins/glucanases"/>
    <property type="match status" value="1"/>
</dbReference>
<dbReference type="InterPro" id="IPR006558">
    <property type="entry name" value="LamG-like"/>
</dbReference>
<dbReference type="InterPro" id="IPR008929">
    <property type="entry name" value="Chondroitin_lyas"/>
</dbReference>
<dbReference type="OrthoDB" id="222550at2"/>
<dbReference type="EMBL" id="SIHJ01000001">
    <property type="protein sequence ID" value="TWT37814.1"/>
    <property type="molecule type" value="Genomic_DNA"/>
</dbReference>
<dbReference type="Pfam" id="PF05426">
    <property type="entry name" value="Alginate_lyase"/>
    <property type="match status" value="1"/>
</dbReference>
<feature type="chain" id="PRO_5023076116" evidence="4">
    <location>
        <begin position="18"/>
        <end position="678"/>
    </location>
</feature>
<evidence type="ECO:0000256" key="4">
    <source>
        <dbReference type="SAM" id="SignalP"/>
    </source>
</evidence>
<evidence type="ECO:0000256" key="2">
    <source>
        <dbReference type="ARBA" id="ARBA00023157"/>
    </source>
</evidence>
<evidence type="ECO:0000313" key="7">
    <source>
        <dbReference type="Proteomes" id="UP000316714"/>
    </source>
</evidence>
<keyword evidence="1 4" id="KW-0732">Signal</keyword>
<accession>A0A5C5VGN1</accession>
<dbReference type="Gene3D" id="1.50.10.100">
    <property type="entry name" value="Chondroitin AC/alginate lyase"/>
    <property type="match status" value="1"/>
</dbReference>
<dbReference type="Gene3D" id="2.60.40.10">
    <property type="entry name" value="Immunoglobulins"/>
    <property type="match status" value="1"/>
</dbReference>
<dbReference type="Proteomes" id="UP000316714">
    <property type="component" value="Unassembled WGS sequence"/>
</dbReference>
<dbReference type="Pfam" id="PF13385">
    <property type="entry name" value="Laminin_G_3"/>
    <property type="match status" value="1"/>
</dbReference>
<keyword evidence="2" id="KW-1015">Disulfide bond</keyword>
<dbReference type="SUPFAM" id="SSF48230">
    <property type="entry name" value="Chondroitin AC/alginate lyase"/>
    <property type="match status" value="1"/>
</dbReference>
<dbReference type="RefSeq" id="WP_146565119.1">
    <property type="nucleotide sequence ID" value="NZ_SIHJ01000001.1"/>
</dbReference>
<dbReference type="InterPro" id="IPR013783">
    <property type="entry name" value="Ig-like_fold"/>
</dbReference>
<dbReference type="AlphaFoldDB" id="A0A5C5VGN1"/>
<name>A0A5C5VGN1_9BACT</name>
<keyword evidence="3 6" id="KW-0456">Lyase</keyword>
<evidence type="ECO:0000313" key="6">
    <source>
        <dbReference type="EMBL" id="TWT37814.1"/>
    </source>
</evidence>
<feature type="domain" description="LamG-like jellyroll fold" evidence="5">
    <location>
        <begin position="528"/>
        <end position="665"/>
    </location>
</feature>
<reference evidence="6 7" key="1">
    <citation type="submission" date="2019-02" db="EMBL/GenBank/DDBJ databases">
        <title>Deep-cultivation of Planctomycetes and their phenomic and genomic characterization uncovers novel biology.</title>
        <authorList>
            <person name="Wiegand S."/>
            <person name="Jogler M."/>
            <person name="Boedeker C."/>
            <person name="Pinto D."/>
            <person name="Vollmers J."/>
            <person name="Rivas-Marin E."/>
            <person name="Kohn T."/>
            <person name="Peeters S.H."/>
            <person name="Heuer A."/>
            <person name="Rast P."/>
            <person name="Oberbeckmann S."/>
            <person name="Bunk B."/>
            <person name="Jeske O."/>
            <person name="Meyerdierks A."/>
            <person name="Storesund J.E."/>
            <person name="Kallscheuer N."/>
            <person name="Luecker S."/>
            <person name="Lage O.M."/>
            <person name="Pohl T."/>
            <person name="Merkel B.J."/>
            <person name="Hornburger P."/>
            <person name="Mueller R.-W."/>
            <person name="Bruemmer F."/>
            <person name="Labrenz M."/>
            <person name="Spormann A.M."/>
            <person name="Op Den Camp H."/>
            <person name="Overmann J."/>
            <person name="Amann R."/>
            <person name="Jetten M.S.M."/>
            <person name="Mascher T."/>
            <person name="Medema M.H."/>
            <person name="Devos D.P."/>
            <person name="Kaster A.-K."/>
            <person name="Ovreas L."/>
            <person name="Rohde M."/>
            <person name="Galperin M.Y."/>
            <person name="Jogler C."/>
        </authorList>
    </citation>
    <scope>NUCLEOTIDE SEQUENCE [LARGE SCALE GENOMIC DNA]</scope>
    <source>
        <strain evidence="6 7">KOR34</strain>
    </source>
</reference>
<dbReference type="InterPro" id="IPR013320">
    <property type="entry name" value="ConA-like_dom_sf"/>
</dbReference>
<feature type="signal peptide" evidence="4">
    <location>
        <begin position="1"/>
        <end position="17"/>
    </location>
</feature>